<dbReference type="STRING" id="7234.B4G2V9"/>
<keyword evidence="3" id="KW-1185">Reference proteome</keyword>
<feature type="region of interest" description="Disordered" evidence="1">
    <location>
        <begin position="94"/>
        <end position="135"/>
    </location>
</feature>
<dbReference type="EMBL" id="CH479179">
    <property type="protein sequence ID" value="EDW24154.1"/>
    <property type="molecule type" value="Genomic_DNA"/>
</dbReference>
<evidence type="ECO:0000313" key="2">
    <source>
        <dbReference type="EMBL" id="EDW24154.1"/>
    </source>
</evidence>
<gene>
    <name evidence="2" type="primary">Dper\GL23538</name>
    <name evidence="2" type="ORF">Dper_GL23538</name>
</gene>
<organism evidence="3">
    <name type="scientific">Drosophila persimilis</name>
    <name type="common">Fruit fly</name>
    <dbReference type="NCBI Taxonomy" id="7234"/>
    <lineage>
        <taxon>Eukaryota</taxon>
        <taxon>Metazoa</taxon>
        <taxon>Ecdysozoa</taxon>
        <taxon>Arthropoda</taxon>
        <taxon>Hexapoda</taxon>
        <taxon>Insecta</taxon>
        <taxon>Pterygota</taxon>
        <taxon>Neoptera</taxon>
        <taxon>Endopterygota</taxon>
        <taxon>Diptera</taxon>
        <taxon>Brachycera</taxon>
        <taxon>Muscomorpha</taxon>
        <taxon>Ephydroidea</taxon>
        <taxon>Drosophilidae</taxon>
        <taxon>Drosophila</taxon>
        <taxon>Sophophora</taxon>
    </lineage>
</organism>
<reference evidence="2 3" key="1">
    <citation type="journal article" date="2007" name="Nature">
        <title>Evolution of genes and genomes on the Drosophila phylogeny.</title>
        <authorList>
            <consortium name="Drosophila 12 Genomes Consortium"/>
            <person name="Clark A.G."/>
            <person name="Eisen M.B."/>
            <person name="Smith D.R."/>
            <person name="Bergman C.M."/>
            <person name="Oliver B."/>
            <person name="Markow T.A."/>
            <person name="Kaufman T.C."/>
            <person name="Kellis M."/>
            <person name="Gelbart W."/>
            <person name="Iyer V.N."/>
            <person name="Pollard D.A."/>
            <person name="Sackton T.B."/>
            <person name="Larracuente A.M."/>
            <person name="Singh N.D."/>
            <person name="Abad J.P."/>
            <person name="Abt D.N."/>
            <person name="Adryan B."/>
            <person name="Aguade M."/>
            <person name="Akashi H."/>
            <person name="Anderson W.W."/>
            <person name="Aquadro C.F."/>
            <person name="Ardell D.H."/>
            <person name="Arguello R."/>
            <person name="Artieri C.G."/>
            <person name="Barbash D.A."/>
            <person name="Barker D."/>
            <person name="Barsanti P."/>
            <person name="Batterham P."/>
            <person name="Batzoglou S."/>
            <person name="Begun D."/>
            <person name="Bhutkar A."/>
            <person name="Blanco E."/>
            <person name="Bosak S.A."/>
            <person name="Bradley R.K."/>
            <person name="Brand A.D."/>
            <person name="Brent M.R."/>
            <person name="Brooks A.N."/>
            <person name="Brown R.H."/>
            <person name="Butlin R.K."/>
            <person name="Caggese C."/>
            <person name="Calvi B.R."/>
            <person name="Bernardo de Carvalho A."/>
            <person name="Caspi A."/>
            <person name="Castrezana S."/>
            <person name="Celniker S.E."/>
            <person name="Chang J.L."/>
            <person name="Chapple C."/>
            <person name="Chatterji S."/>
            <person name="Chinwalla A."/>
            <person name="Civetta A."/>
            <person name="Clifton S.W."/>
            <person name="Comeron J.M."/>
            <person name="Costello J.C."/>
            <person name="Coyne J.A."/>
            <person name="Daub J."/>
            <person name="David R.G."/>
            <person name="Delcher A.L."/>
            <person name="Delehaunty K."/>
            <person name="Do C.B."/>
            <person name="Ebling H."/>
            <person name="Edwards K."/>
            <person name="Eickbush T."/>
            <person name="Evans J.D."/>
            <person name="Filipski A."/>
            <person name="Findeiss S."/>
            <person name="Freyhult E."/>
            <person name="Fulton L."/>
            <person name="Fulton R."/>
            <person name="Garcia A.C."/>
            <person name="Gardiner A."/>
            <person name="Garfield D.A."/>
            <person name="Garvin B.E."/>
            <person name="Gibson G."/>
            <person name="Gilbert D."/>
            <person name="Gnerre S."/>
            <person name="Godfrey J."/>
            <person name="Good R."/>
            <person name="Gotea V."/>
            <person name="Gravely B."/>
            <person name="Greenberg A.J."/>
            <person name="Griffiths-Jones S."/>
            <person name="Gross S."/>
            <person name="Guigo R."/>
            <person name="Gustafson E.A."/>
            <person name="Haerty W."/>
            <person name="Hahn M.W."/>
            <person name="Halligan D.L."/>
            <person name="Halpern A.L."/>
            <person name="Halter G.M."/>
            <person name="Han M.V."/>
            <person name="Heger A."/>
            <person name="Hillier L."/>
            <person name="Hinrichs A.S."/>
            <person name="Holmes I."/>
            <person name="Hoskins R.A."/>
            <person name="Hubisz M.J."/>
            <person name="Hultmark D."/>
            <person name="Huntley M.A."/>
            <person name="Jaffe D.B."/>
            <person name="Jagadeeshan S."/>
            <person name="Jeck W.R."/>
            <person name="Johnson J."/>
            <person name="Jones C.D."/>
            <person name="Jordan W.C."/>
            <person name="Karpen G.H."/>
            <person name="Kataoka E."/>
            <person name="Keightley P.D."/>
            <person name="Kheradpour P."/>
            <person name="Kirkness E.F."/>
            <person name="Koerich L.B."/>
            <person name="Kristiansen K."/>
            <person name="Kudrna D."/>
            <person name="Kulathinal R.J."/>
            <person name="Kumar S."/>
            <person name="Kwok R."/>
            <person name="Lander E."/>
            <person name="Langley C.H."/>
            <person name="Lapoint R."/>
            <person name="Lazzaro B.P."/>
            <person name="Lee S.J."/>
            <person name="Levesque L."/>
            <person name="Li R."/>
            <person name="Lin C.F."/>
            <person name="Lin M.F."/>
            <person name="Lindblad-Toh K."/>
            <person name="Llopart A."/>
            <person name="Long M."/>
            <person name="Low L."/>
            <person name="Lozovsky E."/>
            <person name="Lu J."/>
            <person name="Luo M."/>
            <person name="Machado C.A."/>
            <person name="Makalowski W."/>
            <person name="Marzo M."/>
            <person name="Matsuda M."/>
            <person name="Matzkin L."/>
            <person name="McAllister B."/>
            <person name="McBride C.S."/>
            <person name="McKernan B."/>
            <person name="McKernan K."/>
            <person name="Mendez-Lago M."/>
            <person name="Minx P."/>
            <person name="Mollenhauer M.U."/>
            <person name="Montooth K."/>
            <person name="Mount S.M."/>
            <person name="Mu X."/>
            <person name="Myers E."/>
            <person name="Negre B."/>
            <person name="Newfeld S."/>
            <person name="Nielsen R."/>
            <person name="Noor M.A."/>
            <person name="O'Grady P."/>
            <person name="Pachter L."/>
            <person name="Papaceit M."/>
            <person name="Parisi M.J."/>
            <person name="Parisi M."/>
            <person name="Parts L."/>
            <person name="Pedersen J.S."/>
            <person name="Pesole G."/>
            <person name="Phillippy A.M."/>
            <person name="Ponting C.P."/>
            <person name="Pop M."/>
            <person name="Porcelli D."/>
            <person name="Powell J.R."/>
            <person name="Prohaska S."/>
            <person name="Pruitt K."/>
            <person name="Puig M."/>
            <person name="Quesneville H."/>
            <person name="Ram K.R."/>
            <person name="Rand D."/>
            <person name="Rasmussen M.D."/>
            <person name="Reed L.K."/>
            <person name="Reenan R."/>
            <person name="Reily A."/>
            <person name="Remington K.A."/>
            <person name="Rieger T.T."/>
            <person name="Ritchie M.G."/>
            <person name="Robin C."/>
            <person name="Rogers Y.H."/>
            <person name="Rohde C."/>
            <person name="Rozas J."/>
            <person name="Rubenfield M.J."/>
            <person name="Ruiz A."/>
            <person name="Russo S."/>
            <person name="Salzberg S.L."/>
            <person name="Sanchez-Gracia A."/>
            <person name="Saranga D.J."/>
            <person name="Sato H."/>
            <person name="Schaeffer S.W."/>
            <person name="Schatz M.C."/>
            <person name="Schlenke T."/>
            <person name="Schwartz R."/>
            <person name="Segarra C."/>
            <person name="Singh R.S."/>
            <person name="Sirot L."/>
            <person name="Sirota M."/>
            <person name="Sisneros N.B."/>
            <person name="Smith C.D."/>
            <person name="Smith T.F."/>
            <person name="Spieth J."/>
            <person name="Stage D.E."/>
            <person name="Stark A."/>
            <person name="Stephan W."/>
            <person name="Strausberg R.L."/>
            <person name="Strempel S."/>
            <person name="Sturgill D."/>
            <person name="Sutton G."/>
            <person name="Sutton G.G."/>
            <person name="Tao W."/>
            <person name="Teichmann S."/>
            <person name="Tobari Y.N."/>
            <person name="Tomimura Y."/>
            <person name="Tsolas J.M."/>
            <person name="Valente V.L."/>
            <person name="Venter E."/>
            <person name="Venter J.C."/>
            <person name="Vicario S."/>
            <person name="Vieira F.G."/>
            <person name="Vilella A.J."/>
            <person name="Villasante A."/>
            <person name="Walenz B."/>
            <person name="Wang J."/>
            <person name="Wasserman M."/>
            <person name="Watts T."/>
            <person name="Wilson D."/>
            <person name="Wilson R.K."/>
            <person name="Wing R.A."/>
            <person name="Wolfner M.F."/>
            <person name="Wong A."/>
            <person name="Wong G.K."/>
            <person name="Wu C.I."/>
            <person name="Wu G."/>
            <person name="Yamamoto D."/>
            <person name="Yang H.P."/>
            <person name="Yang S.P."/>
            <person name="Yorke J.A."/>
            <person name="Yoshida K."/>
            <person name="Zdobnov E."/>
            <person name="Zhang P."/>
            <person name="Zhang Y."/>
            <person name="Zimin A.V."/>
            <person name="Baldwin J."/>
            <person name="Abdouelleil A."/>
            <person name="Abdulkadir J."/>
            <person name="Abebe A."/>
            <person name="Abera B."/>
            <person name="Abreu J."/>
            <person name="Acer S.C."/>
            <person name="Aftuck L."/>
            <person name="Alexander A."/>
            <person name="An P."/>
            <person name="Anderson E."/>
            <person name="Anderson S."/>
            <person name="Arachi H."/>
            <person name="Azer M."/>
            <person name="Bachantsang P."/>
            <person name="Barry A."/>
            <person name="Bayul T."/>
            <person name="Berlin A."/>
            <person name="Bessette D."/>
            <person name="Bloom T."/>
            <person name="Blye J."/>
            <person name="Boguslavskiy L."/>
            <person name="Bonnet C."/>
            <person name="Boukhgalter B."/>
            <person name="Bourzgui I."/>
            <person name="Brown A."/>
            <person name="Cahill P."/>
            <person name="Channer S."/>
            <person name="Cheshatsang Y."/>
            <person name="Chuda L."/>
            <person name="Citroen M."/>
            <person name="Collymore A."/>
            <person name="Cooke P."/>
            <person name="Costello M."/>
            <person name="D'Aco K."/>
            <person name="Daza R."/>
            <person name="De Haan G."/>
            <person name="DeGray S."/>
            <person name="DeMaso C."/>
            <person name="Dhargay N."/>
            <person name="Dooley K."/>
            <person name="Dooley E."/>
            <person name="Doricent M."/>
            <person name="Dorje P."/>
            <person name="Dorjee K."/>
            <person name="Dupes A."/>
            <person name="Elong R."/>
            <person name="Falk J."/>
            <person name="Farina A."/>
            <person name="Faro S."/>
            <person name="Ferguson D."/>
            <person name="Fisher S."/>
            <person name="Foley C.D."/>
            <person name="Franke A."/>
            <person name="Friedrich D."/>
            <person name="Gadbois L."/>
            <person name="Gearin G."/>
            <person name="Gearin C.R."/>
            <person name="Giannoukos G."/>
            <person name="Goode T."/>
            <person name="Graham J."/>
            <person name="Grandbois E."/>
            <person name="Grewal S."/>
            <person name="Gyaltsen K."/>
            <person name="Hafez N."/>
            <person name="Hagos B."/>
            <person name="Hall J."/>
            <person name="Henson C."/>
            <person name="Hollinger A."/>
            <person name="Honan T."/>
            <person name="Huard M.D."/>
            <person name="Hughes L."/>
            <person name="Hurhula B."/>
            <person name="Husby M.E."/>
            <person name="Kamat A."/>
            <person name="Kanga B."/>
            <person name="Kashin S."/>
            <person name="Khazanovich D."/>
            <person name="Kisner P."/>
            <person name="Lance K."/>
            <person name="Lara M."/>
            <person name="Lee W."/>
            <person name="Lennon N."/>
            <person name="Letendre F."/>
            <person name="LeVine R."/>
            <person name="Lipovsky A."/>
            <person name="Liu X."/>
            <person name="Liu J."/>
            <person name="Liu S."/>
            <person name="Lokyitsang T."/>
            <person name="Lokyitsang Y."/>
            <person name="Lubonja R."/>
            <person name="Lui A."/>
            <person name="MacDonald P."/>
            <person name="Magnisalis V."/>
            <person name="Maru K."/>
            <person name="Matthews C."/>
            <person name="McCusker W."/>
            <person name="McDonough S."/>
            <person name="Mehta T."/>
            <person name="Meldrim J."/>
            <person name="Meneus L."/>
            <person name="Mihai O."/>
            <person name="Mihalev A."/>
            <person name="Mihova T."/>
            <person name="Mittelman R."/>
            <person name="Mlenga V."/>
            <person name="Montmayeur A."/>
            <person name="Mulrain L."/>
            <person name="Navidi A."/>
            <person name="Naylor J."/>
            <person name="Negash T."/>
            <person name="Nguyen T."/>
            <person name="Nguyen N."/>
            <person name="Nicol R."/>
            <person name="Norbu C."/>
            <person name="Norbu N."/>
            <person name="Novod N."/>
            <person name="O'Neill B."/>
            <person name="Osman S."/>
            <person name="Markiewicz E."/>
            <person name="Oyono O.L."/>
            <person name="Patti C."/>
            <person name="Phunkhang P."/>
            <person name="Pierre F."/>
            <person name="Priest M."/>
            <person name="Raghuraman S."/>
            <person name="Rege F."/>
            <person name="Reyes R."/>
            <person name="Rise C."/>
            <person name="Rogov P."/>
            <person name="Ross K."/>
            <person name="Ryan E."/>
            <person name="Settipalli S."/>
            <person name="Shea T."/>
            <person name="Sherpa N."/>
            <person name="Shi L."/>
            <person name="Shih D."/>
            <person name="Sparrow T."/>
            <person name="Spaulding J."/>
            <person name="Stalker J."/>
            <person name="Stange-Thomann N."/>
            <person name="Stavropoulos S."/>
            <person name="Stone C."/>
            <person name="Strader C."/>
            <person name="Tesfaye S."/>
            <person name="Thomson T."/>
            <person name="Thoulutsang Y."/>
            <person name="Thoulutsang D."/>
            <person name="Topham K."/>
            <person name="Topping I."/>
            <person name="Tsamla T."/>
            <person name="Vassiliev H."/>
            <person name="Vo A."/>
            <person name="Wangchuk T."/>
            <person name="Wangdi T."/>
            <person name="Weiand M."/>
            <person name="Wilkinson J."/>
            <person name="Wilson A."/>
            <person name="Yadav S."/>
            <person name="Young G."/>
            <person name="Yu Q."/>
            <person name="Zembek L."/>
            <person name="Zhong D."/>
            <person name="Zimmer A."/>
            <person name="Zwirko Z."/>
            <person name="Jaffe D.B."/>
            <person name="Alvarez P."/>
            <person name="Brockman W."/>
            <person name="Butler J."/>
            <person name="Chin C."/>
            <person name="Gnerre S."/>
            <person name="Grabherr M."/>
            <person name="Kleber M."/>
            <person name="Mauceli E."/>
            <person name="MacCallum I."/>
        </authorList>
    </citation>
    <scope>NUCLEOTIDE SEQUENCE [LARGE SCALE GENOMIC DNA]</scope>
    <source>
        <strain evidence="3">MSH-3 / Tucson 14011-0111.49</strain>
    </source>
</reference>
<name>B4G2V9_DROPE</name>
<accession>B4G2V9</accession>
<protein>
    <submittedName>
        <fullName evidence="2">GL23538</fullName>
    </submittedName>
</protein>
<dbReference type="AlphaFoldDB" id="B4G2V9"/>
<dbReference type="eggNOG" id="KOG0407">
    <property type="taxonomic scope" value="Eukaryota"/>
</dbReference>
<proteinExistence type="predicted"/>
<dbReference type="HOGENOM" id="CLU_072439_6_0_1"/>
<dbReference type="PhylomeDB" id="B4G2V9"/>
<evidence type="ECO:0000313" key="3">
    <source>
        <dbReference type="Proteomes" id="UP000008744"/>
    </source>
</evidence>
<evidence type="ECO:0000256" key="1">
    <source>
        <dbReference type="SAM" id="MobiDB-lite"/>
    </source>
</evidence>
<dbReference type="OrthoDB" id="1677536at2759"/>
<sequence length="135" mass="14514">MILLRIATINNGSFMSLAAVRTLAPRKAEVQKKDVQVSLGLQVRDGSIVFGVFTSPLIALLPAKVKADCDEASPYSATTLGITAVNIKMRATWQNGNMSHPDPVPSRSSMKMGRTEDVNPIPSDFSSRKGGRPCL</sequence>
<dbReference type="Proteomes" id="UP000008744">
    <property type="component" value="Unassembled WGS sequence"/>
</dbReference>